<dbReference type="Proteomes" id="UP000515733">
    <property type="component" value="Chromosome"/>
</dbReference>
<gene>
    <name evidence="1" type="ORF">DENOEST_0768</name>
</gene>
<protein>
    <submittedName>
        <fullName evidence="1">Uncharacterized protein</fullName>
    </submittedName>
</protein>
<dbReference type="EMBL" id="LR778301">
    <property type="protein sequence ID" value="CAB1367933.1"/>
    <property type="molecule type" value="Genomic_DNA"/>
</dbReference>
<evidence type="ECO:0000313" key="1">
    <source>
        <dbReference type="EMBL" id="CAB1367933.1"/>
    </source>
</evidence>
<dbReference type="KEGG" id="doe:DENOEST_0768"/>
<sequence>MLTKGDDYPLHQTPEPVMYAGHDRRFYERYFFNGYSREFDLFFAMGMGIYPCANLIDASFCVTWQGVQHNLHASRVLGFERMDLWTGPIRLEIVEPLKTLRILIEDNEHGIRGDLSFHARIEAIEEPRQSMRHGARVIMDCTRLTQLGSYSGWLEIKGRRIEVTPDRFLGTRDRSWGVRGVGAHDTQLIIPPVDFQTCFLWAQLNFEDLGICYGTFEDAQGKVWHSHGVIAPVGGGEAVTVASGKVTPRFKPGTRHASDAVLDMVREDGTKVEITMEFQPMQFYMRGLGYFHQEWGHGMYHGPSAVHYETFDHREVNEAVFDFNHVETCCKARMVDDDGRIREGVGVMEQLIVGPHGPSGFKDFMDVAV</sequence>
<evidence type="ECO:0000313" key="2">
    <source>
        <dbReference type="Proteomes" id="UP000515733"/>
    </source>
</evidence>
<name>A0A6S6XUV1_9PROT</name>
<accession>A0A6S6XUV1</accession>
<dbReference type="SUPFAM" id="SSF159245">
    <property type="entry name" value="AttH-like"/>
    <property type="match status" value="1"/>
</dbReference>
<dbReference type="AlphaFoldDB" id="A0A6S6XUV1"/>
<proteinExistence type="predicted"/>
<dbReference type="RefSeq" id="WP_197970505.1">
    <property type="nucleotide sequence ID" value="NZ_LR778301.1"/>
</dbReference>
<keyword evidence="2" id="KW-1185">Reference proteome</keyword>
<reference evidence="1 2" key="1">
    <citation type="submission" date="2020-03" db="EMBL/GenBank/DDBJ databases">
        <authorList>
            <consortium name="Genoscope - CEA"/>
            <person name="William W."/>
        </authorList>
    </citation>
    <scope>NUCLEOTIDE SEQUENCE [LARGE SCALE GENOMIC DNA]</scope>
    <source>
        <strain evidence="2">DSM 16959</strain>
    </source>
</reference>
<organism evidence="1 2">
    <name type="scientific">Denitratisoma oestradiolicum</name>
    <dbReference type="NCBI Taxonomy" id="311182"/>
    <lineage>
        <taxon>Bacteria</taxon>
        <taxon>Pseudomonadati</taxon>
        <taxon>Pseudomonadota</taxon>
        <taxon>Betaproteobacteria</taxon>
        <taxon>Nitrosomonadales</taxon>
        <taxon>Sterolibacteriaceae</taxon>
        <taxon>Denitratisoma</taxon>
    </lineage>
</organism>